<feature type="compositionally biased region" description="Acidic residues" evidence="1">
    <location>
        <begin position="18"/>
        <end position="53"/>
    </location>
</feature>
<evidence type="ECO:0000256" key="1">
    <source>
        <dbReference type="SAM" id="MobiDB-lite"/>
    </source>
</evidence>
<comment type="caution">
    <text evidence="2">The sequence shown here is derived from an EMBL/GenBank/DDBJ whole genome shotgun (WGS) entry which is preliminary data.</text>
</comment>
<organism evidence="2 3">
    <name type="scientific">Coprinellus micaceus</name>
    <name type="common">Glistening ink-cap mushroom</name>
    <name type="synonym">Coprinus micaceus</name>
    <dbReference type="NCBI Taxonomy" id="71717"/>
    <lineage>
        <taxon>Eukaryota</taxon>
        <taxon>Fungi</taxon>
        <taxon>Dikarya</taxon>
        <taxon>Basidiomycota</taxon>
        <taxon>Agaricomycotina</taxon>
        <taxon>Agaricomycetes</taxon>
        <taxon>Agaricomycetidae</taxon>
        <taxon>Agaricales</taxon>
        <taxon>Agaricineae</taxon>
        <taxon>Psathyrellaceae</taxon>
        <taxon>Coprinellus</taxon>
    </lineage>
</organism>
<reference evidence="2 3" key="1">
    <citation type="journal article" date="2019" name="Nat. Ecol. Evol.">
        <title>Megaphylogeny resolves global patterns of mushroom evolution.</title>
        <authorList>
            <person name="Varga T."/>
            <person name="Krizsan K."/>
            <person name="Foldi C."/>
            <person name="Dima B."/>
            <person name="Sanchez-Garcia M."/>
            <person name="Sanchez-Ramirez S."/>
            <person name="Szollosi G.J."/>
            <person name="Szarkandi J.G."/>
            <person name="Papp V."/>
            <person name="Albert L."/>
            <person name="Andreopoulos W."/>
            <person name="Angelini C."/>
            <person name="Antonin V."/>
            <person name="Barry K.W."/>
            <person name="Bougher N.L."/>
            <person name="Buchanan P."/>
            <person name="Buyck B."/>
            <person name="Bense V."/>
            <person name="Catcheside P."/>
            <person name="Chovatia M."/>
            <person name="Cooper J."/>
            <person name="Damon W."/>
            <person name="Desjardin D."/>
            <person name="Finy P."/>
            <person name="Geml J."/>
            <person name="Haridas S."/>
            <person name="Hughes K."/>
            <person name="Justo A."/>
            <person name="Karasinski D."/>
            <person name="Kautmanova I."/>
            <person name="Kiss B."/>
            <person name="Kocsube S."/>
            <person name="Kotiranta H."/>
            <person name="LaButti K.M."/>
            <person name="Lechner B.E."/>
            <person name="Liimatainen K."/>
            <person name="Lipzen A."/>
            <person name="Lukacs Z."/>
            <person name="Mihaltcheva S."/>
            <person name="Morgado L.N."/>
            <person name="Niskanen T."/>
            <person name="Noordeloos M.E."/>
            <person name="Ohm R.A."/>
            <person name="Ortiz-Santana B."/>
            <person name="Ovrebo C."/>
            <person name="Racz N."/>
            <person name="Riley R."/>
            <person name="Savchenko A."/>
            <person name="Shiryaev A."/>
            <person name="Soop K."/>
            <person name="Spirin V."/>
            <person name="Szebenyi C."/>
            <person name="Tomsovsky M."/>
            <person name="Tulloss R.E."/>
            <person name="Uehling J."/>
            <person name="Grigoriev I.V."/>
            <person name="Vagvolgyi C."/>
            <person name="Papp T."/>
            <person name="Martin F.M."/>
            <person name="Miettinen O."/>
            <person name="Hibbett D.S."/>
            <person name="Nagy L.G."/>
        </authorList>
    </citation>
    <scope>NUCLEOTIDE SEQUENCE [LARGE SCALE GENOMIC DNA]</scope>
    <source>
        <strain evidence="2 3">FP101781</strain>
    </source>
</reference>
<dbReference type="AlphaFoldDB" id="A0A4Y7SZY8"/>
<sequence length="193" mass="22322">MPYYSGLWVEPEGGVYIEPDEDEYEEYDEPDEDECGEYDEPDEDEHEEYDDDNPGTLCYPRLHTELPQRPLGKNLTIPIDVSEDCELRAHDESHNLGRLRRHGCDCVYSRHFTACQLVSQLDMWGTRDWSLVLREKLGINGFSVLEKMTLAPDDLVLAELRDCVRYVEWGTPAHALVLLGAFKKVVPRYVLLD</sequence>
<proteinExistence type="predicted"/>
<dbReference type="Proteomes" id="UP000298030">
    <property type="component" value="Unassembled WGS sequence"/>
</dbReference>
<evidence type="ECO:0000313" key="3">
    <source>
        <dbReference type="Proteomes" id="UP000298030"/>
    </source>
</evidence>
<keyword evidence="3" id="KW-1185">Reference proteome</keyword>
<accession>A0A4Y7SZY8</accession>
<protein>
    <submittedName>
        <fullName evidence="2">Uncharacterized protein</fullName>
    </submittedName>
</protein>
<evidence type="ECO:0000313" key="2">
    <source>
        <dbReference type="EMBL" id="TEB27208.1"/>
    </source>
</evidence>
<gene>
    <name evidence="2" type="ORF">FA13DRAFT_1795022</name>
</gene>
<dbReference type="EMBL" id="QPFP01000042">
    <property type="protein sequence ID" value="TEB27208.1"/>
    <property type="molecule type" value="Genomic_DNA"/>
</dbReference>
<name>A0A4Y7SZY8_COPMI</name>
<feature type="region of interest" description="Disordered" evidence="1">
    <location>
        <begin position="13"/>
        <end position="55"/>
    </location>
</feature>